<evidence type="ECO:0000313" key="2">
    <source>
        <dbReference type="EMBL" id="RDI73890.1"/>
    </source>
</evidence>
<dbReference type="NCBIfam" id="TIGR01906">
    <property type="entry name" value="integ_TIGR01906"/>
    <property type="match status" value="1"/>
</dbReference>
<dbReference type="EMBL" id="QQZY01000006">
    <property type="protein sequence ID" value="RDI73890.1"/>
    <property type="molecule type" value="Genomic_DNA"/>
</dbReference>
<dbReference type="OrthoDB" id="4804608at2"/>
<evidence type="ECO:0000313" key="3">
    <source>
        <dbReference type="Proteomes" id="UP000254134"/>
    </source>
</evidence>
<dbReference type="Pfam" id="PF07314">
    <property type="entry name" value="Lit"/>
    <property type="match status" value="1"/>
</dbReference>
<feature type="transmembrane region" description="Helical" evidence="1">
    <location>
        <begin position="206"/>
        <end position="228"/>
    </location>
</feature>
<reference evidence="2 3" key="1">
    <citation type="submission" date="2018-07" db="EMBL/GenBank/DDBJ databases">
        <title>High-quality-draft genome sequence of Gaiella occulta.</title>
        <authorList>
            <person name="Severino R."/>
            <person name="Froufe H.J.C."/>
            <person name="Rainey F.A."/>
            <person name="Barroso C."/>
            <person name="Albuquerque L."/>
            <person name="Lobo-Da-Cunha A."/>
            <person name="Da Costa M.S."/>
            <person name="Egas C."/>
        </authorList>
    </citation>
    <scope>NUCLEOTIDE SEQUENCE [LARGE SCALE GENOMIC DNA]</scope>
    <source>
        <strain evidence="2 3">F2-233</strain>
    </source>
</reference>
<protein>
    <recommendedName>
        <fullName evidence="4">Integral membrane protein TIGR01906</fullName>
    </recommendedName>
</protein>
<dbReference type="InterPro" id="IPR010178">
    <property type="entry name" value="Lit"/>
</dbReference>
<evidence type="ECO:0000256" key="1">
    <source>
        <dbReference type="SAM" id="Phobius"/>
    </source>
</evidence>
<keyword evidence="1" id="KW-0812">Transmembrane</keyword>
<feature type="transmembrane region" description="Helical" evidence="1">
    <location>
        <begin position="145"/>
        <end position="168"/>
    </location>
</feature>
<keyword evidence="1" id="KW-1133">Transmembrane helix</keyword>
<reference evidence="3" key="2">
    <citation type="journal article" date="2019" name="MicrobiologyOpen">
        <title>High-quality draft genome sequence of Gaiella occulta isolated from a 150 meter deep mineral water borehole and comparison with the genome sequences of other deep-branching lineages of the phylum Actinobacteria.</title>
        <authorList>
            <person name="Severino R."/>
            <person name="Froufe H.J.C."/>
            <person name="Barroso C."/>
            <person name="Albuquerque L."/>
            <person name="Lobo-da-Cunha A."/>
            <person name="da Costa M.S."/>
            <person name="Egas C."/>
        </authorList>
    </citation>
    <scope>NUCLEOTIDE SEQUENCE [LARGE SCALE GENOMIC DNA]</scope>
    <source>
        <strain evidence="3">F2-233</strain>
    </source>
</reference>
<dbReference type="Proteomes" id="UP000254134">
    <property type="component" value="Unassembled WGS sequence"/>
</dbReference>
<proteinExistence type="predicted"/>
<keyword evidence="3" id="KW-1185">Reference proteome</keyword>
<feature type="transmembrane region" description="Helical" evidence="1">
    <location>
        <begin position="113"/>
        <end position="133"/>
    </location>
</feature>
<name>A0A7M2YVY9_9ACTN</name>
<keyword evidence="1" id="KW-0472">Membrane</keyword>
<organism evidence="2 3">
    <name type="scientific">Gaiella occulta</name>
    <dbReference type="NCBI Taxonomy" id="1002870"/>
    <lineage>
        <taxon>Bacteria</taxon>
        <taxon>Bacillati</taxon>
        <taxon>Actinomycetota</taxon>
        <taxon>Thermoleophilia</taxon>
        <taxon>Gaiellales</taxon>
        <taxon>Gaiellaceae</taxon>
        <taxon>Gaiella</taxon>
    </lineage>
</organism>
<dbReference type="AlphaFoldDB" id="A0A7M2YVY9"/>
<evidence type="ECO:0008006" key="4">
    <source>
        <dbReference type="Google" id="ProtNLM"/>
    </source>
</evidence>
<sequence>MRSRSSRSRAVVLLALTVAIAVAVPPVLVVNGFRVLAHDWFVRFEYGRGGFPPDRYGLDTEQRTALALTGLRSIQPRSEGVELLRRAVLPDGSAAFGEREVRHMADVRRLFTAALRAQLAVLAALVVLAAALGRSRTARAVVPRGLLAGALATLLVALLAVPVIVLGFDGFFLRFHEIFFTGDTWRFSYSDTLLRLYPELFWQHTAQLAAALTVGQALVVAGVSWWWLARLRRRRPRSARRA</sequence>
<comment type="caution">
    <text evidence="2">The sequence shown here is derived from an EMBL/GenBank/DDBJ whole genome shotgun (WGS) entry which is preliminary data.</text>
</comment>
<gene>
    <name evidence="2" type="ORF">Gocc_2454</name>
</gene>
<accession>A0A7M2YVY9</accession>